<accession>A0A426Y4H3</accession>
<dbReference type="Proteomes" id="UP000287651">
    <property type="component" value="Unassembled WGS sequence"/>
</dbReference>
<evidence type="ECO:0000313" key="3">
    <source>
        <dbReference type="Proteomes" id="UP000287651"/>
    </source>
</evidence>
<comment type="caution">
    <text evidence="2">The sequence shown here is derived from an EMBL/GenBank/DDBJ whole genome shotgun (WGS) entry which is preliminary data.</text>
</comment>
<proteinExistence type="predicted"/>
<organism evidence="2 3">
    <name type="scientific">Ensete ventricosum</name>
    <name type="common">Abyssinian banana</name>
    <name type="synonym">Musa ensete</name>
    <dbReference type="NCBI Taxonomy" id="4639"/>
    <lineage>
        <taxon>Eukaryota</taxon>
        <taxon>Viridiplantae</taxon>
        <taxon>Streptophyta</taxon>
        <taxon>Embryophyta</taxon>
        <taxon>Tracheophyta</taxon>
        <taxon>Spermatophyta</taxon>
        <taxon>Magnoliopsida</taxon>
        <taxon>Liliopsida</taxon>
        <taxon>Zingiberales</taxon>
        <taxon>Musaceae</taxon>
        <taxon>Ensete</taxon>
    </lineage>
</organism>
<name>A0A426Y4H3_ENSVE</name>
<evidence type="ECO:0000256" key="1">
    <source>
        <dbReference type="SAM" id="MobiDB-lite"/>
    </source>
</evidence>
<sequence>MIGQRRGLPNVAPLILKSVEERTNKQTTGCQKVDYLLMEGGSSEFLFARSEPSEALMDSQDLVQMEAHDYYSMLASWASGGSTVDVDLFEGDLQPLARILAFSKSSGNEVGLRPHKRCRGVNVEPPRATTHSGVATRNDRTGIAPGLGSPVVVEAS</sequence>
<dbReference type="AlphaFoldDB" id="A0A426Y4H3"/>
<protein>
    <submittedName>
        <fullName evidence="2">Uncharacterized protein</fullName>
    </submittedName>
</protein>
<reference evidence="2 3" key="1">
    <citation type="journal article" date="2014" name="Agronomy (Basel)">
        <title>A Draft Genome Sequence for Ensete ventricosum, the Drought-Tolerant Tree Against Hunger.</title>
        <authorList>
            <person name="Harrison J."/>
            <person name="Moore K.A."/>
            <person name="Paszkiewicz K."/>
            <person name="Jones T."/>
            <person name="Grant M."/>
            <person name="Ambacheew D."/>
            <person name="Muzemil S."/>
            <person name="Studholme D.J."/>
        </authorList>
    </citation>
    <scope>NUCLEOTIDE SEQUENCE [LARGE SCALE GENOMIC DNA]</scope>
</reference>
<feature type="region of interest" description="Disordered" evidence="1">
    <location>
        <begin position="125"/>
        <end position="156"/>
    </location>
</feature>
<gene>
    <name evidence="2" type="ORF">B296_00035323</name>
</gene>
<dbReference type="EMBL" id="AMZH03015026">
    <property type="protein sequence ID" value="RRT46687.1"/>
    <property type="molecule type" value="Genomic_DNA"/>
</dbReference>
<evidence type="ECO:0000313" key="2">
    <source>
        <dbReference type="EMBL" id="RRT46687.1"/>
    </source>
</evidence>